<comment type="caution">
    <text evidence="6">The sequence shown here is derived from an EMBL/GenBank/DDBJ whole genome shotgun (WGS) entry which is preliminary data.</text>
</comment>
<feature type="transmembrane region" description="Helical" evidence="5">
    <location>
        <begin position="38"/>
        <end position="60"/>
    </location>
</feature>
<evidence type="ECO:0000256" key="4">
    <source>
        <dbReference type="ARBA" id="ARBA00023136"/>
    </source>
</evidence>
<evidence type="ECO:0000256" key="3">
    <source>
        <dbReference type="ARBA" id="ARBA00022989"/>
    </source>
</evidence>
<evidence type="ECO:0000256" key="1">
    <source>
        <dbReference type="ARBA" id="ARBA00004141"/>
    </source>
</evidence>
<dbReference type="Gene3D" id="1.20.1530.20">
    <property type="match status" value="1"/>
</dbReference>
<keyword evidence="7" id="KW-1185">Reference proteome</keyword>
<comment type="subcellular location">
    <subcellularLocation>
        <location evidence="1">Membrane</location>
        <topology evidence="1">Multi-pass membrane protein</topology>
    </subcellularLocation>
</comment>
<dbReference type="GO" id="GO:0016020">
    <property type="term" value="C:membrane"/>
    <property type="evidence" value="ECO:0007669"/>
    <property type="project" value="UniProtKB-SubCell"/>
</dbReference>
<reference evidence="6 7" key="1">
    <citation type="submission" date="2014-07" db="EMBL/GenBank/DDBJ databases">
        <authorList>
            <person name="McCorrison J."/>
            <person name="Sanka R."/>
            <person name="Torralba M."/>
            <person name="Gillis M."/>
            <person name="Haft D.H."/>
            <person name="Methe B."/>
            <person name="Sutton G."/>
            <person name="Nelson K.E."/>
        </authorList>
    </citation>
    <scope>NUCLEOTIDE SEQUENCE [LARGE SCALE GENOMIC DNA]</scope>
    <source>
        <strain evidence="6 7">DNF00058</strain>
    </source>
</reference>
<feature type="transmembrane region" description="Helical" evidence="5">
    <location>
        <begin position="162"/>
        <end position="187"/>
    </location>
</feature>
<feature type="transmembrane region" description="Helical" evidence="5">
    <location>
        <begin position="136"/>
        <end position="156"/>
    </location>
</feature>
<keyword evidence="3 5" id="KW-1133">Transmembrane helix</keyword>
<keyword evidence="2 5" id="KW-0812">Transmembrane</keyword>
<name>A0A096D1J5_9BACT</name>
<evidence type="ECO:0000313" key="6">
    <source>
        <dbReference type="EMBL" id="KGF51344.1"/>
    </source>
</evidence>
<dbReference type="OrthoDB" id="9809647at2"/>
<dbReference type="Pfam" id="PF01758">
    <property type="entry name" value="SBF"/>
    <property type="match status" value="1"/>
</dbReference>
<feature type="transmembrane region" description="Helical" evidence="5">
    <location>
        <begin position="235"/>
        <end position="256"/>
    </location>
</feature>
<dbReference type="InterPro" id="IPR038770">
    <property type="entry name" value="Na+/solute_symporter_sf"/>
</dbReference>
<protein>
    <submittedName>
        <fullName evidence="6">Transporter</fullName>
    </submittedName>
</protein>
<accession>A0A096D1J5</accession>
<keyword evidence="4 5" id="KW-0472">Membrane</keyword>
<proteinExistence type="predicted"/>
<dbReference type="InterPro" id="IPR002657">
    <property type="entry name" value="BilAc:Na_symport/Acr3"/>
</dbReference>
<feature type="transmembrane region" description="Helical" evidence="5">
    <location>
        <begin position="101"/>
        <end position="124"/>
    </location>
</feature>
<evidence type="ECO:0000256" key="2">
    <source>
        <dbReference type="ARBA" id="ARBA00022692"/>
    </source>
</evidence>
<evidence type="ECO:0000256" key="5">
    <source>
        <dbReference type="SAM" id="Phobius"/>
    </source>
</evidence>
<evidence type="ECO:0000313" key="7">
    <source>
        <dbReference type="Proteomes" id="UP000029614"/>
    </source>
</evidence>
<dbReference type="EMBL" id="JRNU01000040">
    <property type="protein sequence ID" value="KGF51344.1"/>
    <property type="molecule type" value="Genomic_DNA"/>
</dbReference>
<gene>
    <name evidence="6" type="ORF">HMPREF9302_07760</name>
</gene>
<organism evidence="6 7">
    <name type="scientific">Prevotella amnii DNF00058</name>
    <dbReference type="NCBI Taxonomy" id="1401066"/>
    <lineage>
        <taxon>Bacteria</taxon>
        <taxon>Pseudomonadati</taxon>
        <taxon>Bacteroidota</taxon>
        <taxon>Bacteroidia</taxon>
        <taxon>Bacteroidales</taxon>
        <taxon>Prevotellaceae</taxon>
        <taxon>Prevotella</taxon>
    </lineage>
</organism>
<feature type="transmembrane region" description="Helical" evidence="5">
    <location>
        <begin position="12"/>
        <end position="32"/>
    </location>
</feature>
<dbReference type="Proteomes" id="UP000029614">
    <property type="component" value="Unassembled WGS sequence"/>
</dbReference>
<feature type="transmembrane region" description="Helical" evidence="5">
    <location>
        <begin position="208"/>
        <end position="229"/>
    </location>
</feature>
<dbReference type="AlphaFoldDB" id="A0A096D1J5"/>
<sequence length="322" mass="36569">MDKFLMFLRSCSLPIAITVGIVVYVLFAYIPILTNVGLIFEPIVQMSMPILMFLVLYVTFCKVDYRKLKFTLWHVNVILAQIAFMVLLLGLIYLLNIKGALFVLIESVFICIICPCATAAAVVTSKLGGNLEEMTTFTFVSNFLSAVFIPFSFPLLEPSTHIAFWTAFFSICYKVSIVLVVPMLLGYITKHSCFLRWLYIWILSQRNLAFYLWCVVLMTVSGITMRSIISADISKFWLLLIALSSLVVCIFQFSIGRFIGKHFDRKVEAGQAAGQKNTTFAIWIASSYLNPLSSVGPGCYILWQNIINSLQLWKYDKRHKSK</sequence>
<feature type="transmembrane region" description="Helical" evidence="5">
    <location>
        <begin position="72"/>
        <end position="95"/>
    </location>
</feature>
<dbReference type="RefSeq" id="WP_008447570.1">
    <property type="nucleotide sequence ID" value="NZ_JRNU01000040.1"/>
</dbReference>